<dbReference type="EMBL" id="PQXJ01000036">
    <property type="protein sequence ID" value="TGO67736.1"/>
    <property type="molecule type" value="Genomic_DNA"/>
</dbReference>
<dbReference type="OrthoDB" id="3538199at2759"/>
<evidence type="ECO:0000313" key="2">
    <source>
        <dbReference type="EMBL" id="TGO67736.1"/>
    </source>
</evidence>
<feature type="region of interest" description="Disordered" evidence="1">
    <location>
        <begin position="150"/>
        <end position="178"/>
    </location>
</feature>
<gene>
    <name evidence="2" type="ORF">BOTNAR_0036g00110</name>
</gene>
<name>A0A4Z1J2C1_9HELO</name>
<keyword evidence="3" id="KW-1185">Reference proteome</keyword>
<comment type="caution">
    <text evidence="2">The sequence shown here is derived from an EMBL/GenBank/DDBJ whole genome shotgun (WGS) entry which is preliminary data.</text>
</comment>
<reference evidence="2 3" key="1">
    <citation type="submission" date="2017-12" db="EMBL/GenBank/DDBJ databases">
        <title>Comparative genomics of Botrytis spp.</title>
        <authorList>
            <person name="Valero-Jimenez C.A."/>
            <person name="Tapia P."/>
            <person name="Veloso J."/>
            <person name="Silva-Moreno E."/>
            <person name="Staats M."/>
            <person name="Valdes J.H."/>
            <person name="Van Kan J.A.L."/>
        </authorList>
    </citation>
    <scope>NUCLEOTIDE SEQUENCE [LARGE SCALE GENOMIC DNA]</scope>
    <source>
        <strain evidence="2 3">MUCL2120</strain>
    </source>
</reference>
<evidence type="ECO:0000313" key="3">
    <source>
        <dbReference type="Proteomes" id="UP000297452"/>
    </source>
</evidence>
<accession>A0A4Z1J2C1</accession>
<proteinExistence type="predicted"/>
<organism evidence="2 3">
    <name type="scientific">Botryotinia narcissicola</name>
    <dbReference type="NCBI Taxonomy" id="278944"/>
    <lineage>
        <taxon>Eukaryota</taxon>
        <taxon>Fungi</taxon>
        <taxon>Dikarya</taxon>
        <taxon>Ascomycota</taxon>
        <taxon>Pezizomycotina</taxon>
        <taxon>Leotiomycetes</taxon>
        <taxon>Helotiales</taxon>
        <taxon>Sclerotiniaceae</taxon>
        <taxon>Botryotinia</taxon>
    </lineage>
</organism>
<dbReference type="AlphaFoldDB" id="A0A4Z1J2C1"/>
<protein>
    <submittedName>
        <fullName evidence="2">Uncharacterized protein</fullName>
    </submittedName>
</protein>
<evidence type="ECO:0000256" key="1">
    <source>
        <dbReference type="SAM" id="MobiDB-lite"/>
    </source>
</evidence>
<sequence length="178" mass="20320">MESSDHGYLEYEFSVAGQQHRISDLPFRTRESQETSNLPHSQHLVLIEYRIANETLGTRLLSMGVLSIHESDSYSDLLAVIKRKSNDWENVPLICKEKSIAIRWKIGQAVNDDSYDTLCGPDVVMNRLIRMMRERHWKDRLVVVYHAEENGSSDSSKSSNSSDSSWTRVGSQGSVKLF</sequence>
<feature type="compositionally biased region" description="Polar residues" evidence="1">
    <location>
        <begin position="166"/>
        <end position="178"/>
    </location>
</feature>
<dbReference type="Proteomes" id="UP000297452">
    <property type="component" value="Unassembled WGS sequence"/>
</dbReference>
<feature type="compositionally biased region" description="Low complexity" evidence="1">
    <location>
        <begin position="152"/>
        <end position="165"/>
    </location>
</feature>